<evidence type="ECO:0000313" key="13">
    <source>
        <dbReference type="Proteomes" id="UP000005239"/>
    </source>
</evidence>
<dbReference type="PANTHER" id="PTHR24399">
    <property type="entry name" value="ZINC FINGER AND BTB DOMAIN-CONTAINING"/>
    <property type="match status" value="1"/>
</dbReference>
<dbReference type="Proteomes" id="UP000005239">
    <property type="component" value="Unassembled WGS sequence"/>
</dbReference>
<evidence type="ECO:0000256" key="9">
    <source>
        <dbReference type="PROSITE-ProRule" id="PRU00042"/>
    </source>
</evidence>
<sequence length="393" mass="45551">MDVLKSDDFLYVANKDPQLPCVHSTSEDSLLAFRDALSSRIKVEIKEEVDDWDVPQEDATNPYIDDHLDHNEIDIGPSASWNEFYQSLREESSIQEIIIPESSDTIDPIRLEINGERKKYQRFREKKFVCDECDRCFTLKQNVQQHVMIYHMNGAKQLQMKRGKRFKCLKCDQVFKTLEQARKHDIAKHGVKTCGIRVFKCDQCPKAYPTSSALKEHVSIFHLKERPYECAECGIRFGRKGGLRRHMQMVHENQLFMCPFEGCTHPGYKCTKALTAHIRSVHTKDRPFRCLLCEKTFVRKNDLKTHEMTHQATATLICPTCNKAFKRIAGLRAHKKRCRGVKKEEDEDVKEGKGVKKEEDEDVKEGKGVMELKKEDNQVECVKTIKLEEPSSP</sequence>
<dbReference type="InterPro" id="IPR036236">
    <property type="entry name" value="Znf_C2H2_sf"/>
</dbReference>
<dbReference type="EnsemblMetazoa" id="PPA46899.1">
    <property type="protein sequence ID" value="PPA46899.1"/>
    <property type="gene ID" value="WBGene00304678"/>
</dbReference>
<feature type="domain" description="C2H2-type" evidence="11">
    <location>
        <begin position="228"/>
        <end position="256"/>
    </location>
</feature>
<comment type="subcellular location">
    <subcellularLocation>
        <location evidence="1">Nucleus</location>
    </subcellularLocation>
</comment>
<evidence type="ECO:0000256" key="4">
    <source>
        <dbReference type="ARBA" id="ARBA00022771"/>
    </source>
</evidence>
<proteinExistence type="predicted"/>
<evidence type="ECO:0000256" key="1">
    <source>
        <dbReference type="ARBA" id="ARBA00004123"/>
    </source>
</evidence>
<evidence type="ECO:0000313" key="12">
    <source>
        <dbReference type="EnsemblMetazoa" id="PPA46899.1"/>
    </source>
</evidence>
<evidence type="ECO:0000256" key="8">
    <source>
        <dbReference type="ARBA" id="ARBA00023242"/>
    </source>
</evidence>
<evidence type="ECO:0000256" key="7">
    <source>
        <dbReference type="ARBA" id="ARBA00023163"/>
    </source>
</evidence>
<dbReference type="PROSITE" id="PS00028">
    <property type="entry name" value="ZINC_FINGER_C2H2_1"/>
    <property type="match status" value="4"/>
</dbReference>
<dbReference type="InterPro" id="IPR013087">
    <property type="entry name" value="Znf_C2H2_type"/>
</dbReference>
<feature type="domain" description="C2H2-type" evidence="11">
    <location>
        <begin position="128"/>
        <end position="156"/>
    </location>
</feature>
<keyword evidence="7" id="KW-0804">Transcription</keyword>
<evidence type="ECO:0000256" key="5">
    <source>
        <dbReference type="ARBA" id="ARBA00022833"/>
    </source>
</evidence>
<keyword evidence="3" id="KW-0677">Repeat</keyword>
<gene>
    <name evidence="12" type="primary">WBGene00304678</name>
</gene>
<dbReference type="FunFam" id="3.30.160.60:FF:000038">
    <property type="entry name" value="Zinc finger protein 624"/>
    <property type="match status" value="1"/>
</dbReference>
<dbReference type="FunFam" id="3.30.160.60:FF:005284">
    <property type="match status" value="1"/>
</dbReference>
<evidence type="ECO:0000256" key="10">
    <source>
        <dbReference type="SAM" id="MobiDB-lite"/>
    </source>
</evidence>
<feature type="compositionally biased region" description="Basic and acidic residues" evidence="10">
    <location>
        <begin position="350"/>
        <end position="369"/>
    </location>
</feature>
<dbReference type="GO" id="GO:0008270">
    <property type="term" value="F:zinc ion binding"/>
    <property type="evidence" value="ECO:0007669"/>
    <property type="project" value="UniProtKB-KW"/>
</dbReference>
<name>A0A8R1Z6G9_PRIPA</name>
<feature type="domain" description="C2H2-type" evidence="11">
    <location>
        <begin position="199"/>
        <end position="227"/>
    </location>
</feature>
<keyword evidence="2" id="KW-0479">Metal-binding</keyword>
<dbReference type="Pfam" id="PF00096">
    <property type="entry name" value="zf-C2H2"/>
    <property type="match status" value="4"/>
</dbReference>
<dbReference type="FunFam" id="3.30.160.60:FF:000110">
    <property type="entry name" value="Zinc finger protein-like"/>
    <property type="match status" value="1"/>
</dbReference>
<keyword evidence="4 9" id="KW-0863">Zinc-finger</keyword>
<protein>
    <recommendedName>
        <fullName evidence="11">C2H2-type domain-containing protein</fullName>
    </recommendedName>
</protein>
<dbReference type="GO" id="GO:0005634">
    <property type="term" value="C:nucleus"/>
    <property type="evidence" value="ECO:0000318"/>
    <property type="project" value="GO_Central"/>
</dbReference>
<dbReference type="SMART" id="SM00355">
    <property type="entry name" value="ZnF_C2H2"/>
    <property type="match status" value="7"/>
</dbReference>
<evidence type="ECO:0000259" key="11">
    <source>
        <dbReference type="PROSITE" id="PS50157"/>
    </source>
</evidence>
<dbReference type="Gene3D" id="3.30.160.60">
    <property type="entry name" value="Classic Zinc Finger"/>
    <property type="match status" value="4"/>
</dbReference>
<reference evidence="12" key="2">
    <citation type="submission" date="2022-06" db="UniProtKB">
        <authorList>
            <consortium name="EnsemblMetazoa"/>
        </authorList>
    </citation>
    <scope>IDENTIFICATION</scope>
    <source>
        <strain evidence="12">PS312</strain>
    </source>
</reference>
<dbReference type="GO" id="GO:0000981">
    <property type="term" value="F:DNA-binding transcription factor activity, RNA polymerase II-specific"/>
    <property type="evidence" value="ECO:0000318"/>
    <property type="project" value="GO_Central"/>
</dbReference>
<dbReference type="GO" id="GO:0006357">
    <property type="term" value="P:regulation of transcription by RNA polymerase II"/>
    <property type="evidence" value="ECO:0000318"/>
    <property type="project" value="GO_Central"/>
</dbReference>
<reference evidence="13" key="1">
    <citation type="journal article" date="2008" name="Nat. Genet.">
        <title>The Pristionchus pacificus genome provides a unique perspective on nematode lifestyle and parasitism.</title>
        <authorList>
            <person name="Dieterich C."/>
            <person name="Clifton S.W."/>
            <person name="Schuster L.N."/>
            <person name="Chinwalla A."/>
            <person name="Delehaunty K."/>
            <person name="Dinkelacker I."/>
            <person name="Fulton L."/>
            <person name="Fulton R."/>
            <person name="Godfrey J."/>
            <person name="Minx P."/>
            <person name="Mitreva M."/>
            <person name="Roeseler W."/>
            <person name="Tian H."/>
            <person name="Witte H."/>
            <person name="Yang S.P."/>
            <person name="Wilson R.K."/>
            <person name="Sommer R.J."/>
        </authorList>
    </citation>
    <scope>NUCLEOTIDE SEQUENCE [LARGE SCALE GENOMIC DNA]</scope>
    <source>
        <strain evidence="13">PS312</strain>
    </source>
</reference>
<keyword evidence="5" id="KW-0862">Zinc</keyword>
<keyword evidence="13" id="KW-1185">Reference proteome</keyword>
<evidence type="ECO:0000256" key="2">
    <source>
        <dbReference type="ARBA" id="ARBA00022723"/>
    </source>
</evidence>
<dbReference type="PROSITE" id="PS50157">
    <property type="entry name" value="ZINC_FINGER_C2H2_2"/>
    <property type="match status" value="5"/>
</dbReference>
<evidence type="ECO:0000256" key="6">
    <source>
        <dbReference type="ARBA" id="ARBA00023015"/>
    </source>
</evidence>
<accession>A0A8R1Z6G9</accession>
<dbReference type="AlphaFoldDB" id="A0A8R1Z6G9"/>
<dbReference type="SUPFAM" id="SSF57667">
    <property type="entry name" value="beta-beta-alpha zinc fingers"/>
    <property type="match status" value="3"/>
</dbReference>
<evidence type="ECO:0000256" key="3">
    <source>
        <dbReference type="ARBA" id="ARBA00022737"/>
    </source>
</evidence>
<keyword evidence="6" id="KW-0805">Transcription regulation</keyword>
<dbReference type="Pfam" id="PF13912">
    <property type="entry name" value="zf-C2H2_6"/>
    <property type="match status" value="1"/>
</dbReference>
<feature type="domain" description="C2H2-type" evidence="11">
    <location>
        <begin position="316"/>
        <end position="343"/>
    </location>
</feature>
<dbReference type="PANTHER" id="PTHR24399:SF23">
    <property type="entry name" value="C2H2-TYPE DOMAIN-CONTAINING PROTEIN"/>
    <property type="match status" value="1"/>
</dbReference>
<keyword evidence="8" id="KW-0539">Nucleus</keyword>
<feature type="region of interest" description="Disordered" evidence="10">
    <location>
        <begin position="340"/>
        <end position="369"/>
    </location>
</feature>
<feature type="domain" description="C2H2-type" evidence="11">
    <location>
        <begin position="288"/>
        <end position="315"/>
    </location>
</feature>
<organism evidence="12 13">
    <name type="scientific">Pristionchus pacificus</name>
    <name type="common">Parasitic nematode worm</name>
    <dbReference type="NCBI Taxonomy" id="54126"/>
    <lineage>
        <taxon>Eukaryota</taxon>
        <taxon>Metazoa</taxon>
        <taxon>Ecdysozoa</taxon>
        <taxon>Nematoda</taxon>
        <taxon>Chromadorea</taxon>
        <taxon>Rhabditida</taxon>
        <taxon>Rhabditina</taxon>
        <taxon>Diplogasteromorpha</taxon>
        <taxon>Diplogasteroidea</taxon>
        <taxon>Neodiplogasteridae</taxon>
        <taxon>Pristionchus</taxon>
    </lineage>
</organism>